<feature type="binding site" evidence="10">
    <location>
        <position position="24"/>
    </location>
    <ligand>
        <name>Zn(2+)</name>
        <dbReference type="ChEBI" id="CHEBI:29105"/>
    </ligand>
</feature>
<dbReference type="NCBIfam" id="NF001658">
    <property type="entry name" value="PRK00423.1"/>
    <property type="match status" value="1"/>
</dbReference>
<dbReference type="PROSITE" id="PS00782">
    <property type="entry name" value="TFIIB"/>
    <property type="match status" value="2"/>
</dbReference>
<feature type="repeat" description="1" evidence="10">
    <location>
        <begin position="137"/>
        <end position="220"/>
    </location>
</feature>
<keyword evidence="4 10" id="KW-0677">Repeat</keyword>
<dbReference type="PANTHER" id="PTHR11618">
    <property type="entry name" value="TRANSCRIPTION INITIATION FACTOR IIB-RELATED"/>
    <property type="match status" value="1"/>
</dbReference>
<keyword evidence="15" id="KW-1185">Reference proteome</keyword>
<accession>A0AAE3FRU3</accession>
<dbReference type="EMBL" id="JAKRVY010000005">
    <property type="protein sequence ID" value="MCL9814011.1"/>
    <property type="molecule type" value="Genomic_DNA"/>
</dbReference>
<keyword evidence="6 10" id="KW-0862">Zinc</keyword>
<evidence type="ECO:0000256" key="5">
    <source>
        <dbReference type="ARBA" id="ARBA00022771"/>
    </source>
</evidence>
<dbReference type="InterPro" id="IPR013150">
    <property type="entry name" value="TFIIB_cyclin"/>
</dbReference>
<dbReference type="InterPro" id="IPR023484">
    <property type="entry name" value="TFIIB_arc"/>
</dbReference>
<dbReference type="AlphaFoldDB" id="A0AAE3FRU3"/>
<dbReference type="SUPFAM" id="SSF57783">
    <property type="entry name" value="Zinc beta-ribbon"/>
    <property type="match status" value="1"/>
</dbReference>
<evidence type="ECO:0000256" key="11">
    <source>
        <dbReference type="PROSITE-ProRule" id="PRU00469"/>
    </source>
</evidence>
<dbReference type="FunFam" id="1.10.472.10:FF:000023">
    <property type="entry name" value="Transcription initiation factor IIB"/>
    <property type="match status" value="1"/>
</dbReference>
<feature type="region of interest" description="Disordered" evidence="12">
    <location>
        <begin position="1"/>
        <end position="25"/>
    </location>
</feature>
<evidence type="ECO:0000256" key="1">
    <source>
        <dbReference type="ARBA" id="ARBA00010857"/>
    </source>
</evidence>
<reference evidence="14 15" key="1">
    <citation type="journal article" date="2022" name="Syst. Appl. Microbiol.">
        <title>Natronocalculus amylovorans gen. nov., sp. nov., and Natranaeroarchaeum aerophilus sp. nov., dominant culturable amylolytic natronoarchaea from hypersaline soda lakes in southwestern Siberia.</title>
        <authorList>
            <person name="Sorokin D.Y."/>
            <person name="Elcheninov A.G."/>
            <person name="Khizhniak T.V."/>
            <person name="Koenen M."/>
            <person name="Bale N.J."/>
            <person name="Damste J.S.S."/>
            <person name="Kublanov I.V."/>
        </authorList>
    </citation>
    <scope>NUCLEOTIDE SEQUENCE [LARGE SCALE GENOMIC DNA]</scope>
    <source>
        <strain evidence="14 15">AArc-St1-1</strain>
    </source>
</reference>
<dbReference type="InterPro" id="IPR036915">
    <property type="entry name" value="Cyclin-like_sf"/>
</dbReference>
<dbReference type="Pfam" id="PF08271">
    <property type="entry name" value="Zn_Ribbon_TF"/>
    <property type="match status" value="1"/>
</dbReference>
<evidence type="ECO:0000256" key="10">
    <source>
        <dbReference type="HAMAP-Rule" id="MF_00383"/>
    </source>
</evidence>
<dbReference type="PRINTS" id="PR00685">
    <property type="entry name" value="TIFACTORIIB"/>
</dbReference>
<keyword evidence="8 10" id="KW-0804">Transcription</keyword>
<dbReference type="InterPro" id="IPR000812">
    <property type="entry name" value="TFIIB"/>
</dbReference>
<dbReference type="Gene3D" id="1.10.472.170">
    <property type="match status" value="1"/>
</dbReference>
<comment type="similarity">
    <text evidence="1 10">Belongs to the TFIIB family.</text>
</comment>
<comment type="caution">
    <text evidence="14">The sequence shown here is derived from an EMBL/GenBank/DDBJ whole genome shotgun (WGS) entry which is preliminary data.</text>
</comment>
<evidence type="ECO:0000256" key="7">
    <source>
        <dbReference type="ARBA" id="ARBA00023015"/>
    </source>
</evidence>
<dbReference type="GO" id="GO:0070897">
    <property type="term" value="P:transcription preinitiation complex assembly"/>
    <property type="evidence" value="ECO:0007669"/>
    <property type="project" value="InterPro"/>
</dbReference>
<evidence type="ECO:0000256" key="12">
    <source>
        <dbReference type="SAM" id="MobiDB-lite"/>
    </source>
</evidence>
<evidence type="ECO:0000256" key="4">
    <source>
        <dbReference type="ARBA" id="ARBA00022737"/>
    </source>
</evidence>
<dbReference type="HAMAP" id="MF_00383">
    <property type="entry name" value="TF2B_arch"/>
    <property type="match status" value="1"/>
</dbReference>
<evidence type="ECO:0000259" key="13">
    <source>
        <dbReference type="PROSITE" id="PS51134"/>
    </source>
</evidence>
<organism evidence="14 15">
    <name type="scientific">Natranaeroarchaeum aerophilus</name>
    <dbReference type="NCBI Taxonomy" id="2917711"/>
    <lineage>
        <taxon>Archaea</taxon>
        <taxon>Methanobacteriati</taxon>
        <taxon>Methanobacteriota</taxon>
        <taxon>Stenosarchaea group</taxon>
        <taxon>Halobacteria</taxon>
        <taxon>Halobacteriales</taxon>
        <taxon>Natronoarchaeaceae</taxon>
        <taxon>Natranaeroarchaeum</taxon>
    </lineage>
</organism>
<dbReference type="Gene3D" id="1.10.472.10">
    <property type="entry name" value="Cyclin-like"/>
    <property type="match status" value="1"/>
</dbReference>
<dbReference type="SUPFAM" id="SSF47954">
    <property type="entry name" value="Cyclin-like"/>
    <property type="match status" value="2"/>
</dbReference>
<dbReference type="RefSeq" id="WP_250596816.1">
    <property type="nucleotide sequence ID" value="NZ_JAKRVY010000005.1"/>
</dbReference>
<dbReference type="PROSITE" id="PS51134">
    <property type="entry name" value="ZF_TFIIB"/>
    <property type="match status" value="1"/>
</dbReference>
<dbReference type="FunFam" id="1.10.472.170:FF:000001">
    <property type="entry name" value="Transcription initiation factor IIB"/>
    <property type="match status" value="1"/>
</dbReference>
<dbReference type="InterPro" id="IPR023486">
    <property type="entry name" value="TFIIB_CS"/>
</dbReference>
<evidence type="ECO:0000256" key="3">
    <source>
        <dbReference type="ARBA" id="ARBA00022723"/>
    </source>
</evidence>
<dbReference type="Pfam" id="PF00382">
    <property type="entry name" value="TFIIB"/>
    <property type="match status" value="2"/>
</dbReference>
<dbReference type="GO" id="GO:0017025">
    <property type="term" value="F:TBP-class protein binding"/>
    <property type="evidence" value="ECO:0007669"/>
    <property type="project" value="InterPro"/>
</dbReference>
<name>A0AAE3FRU3_9EURY</name>
<evidence type="ECO:0000256" key="9">
    <source>
        <dbReference type="ARBA" id="ARBA00053882"/>
    </source>
</evidence>
<dbReference type="GO" id="GO:0008270">
    <property type="term" value="F:zinc ion binding"/>
    <property type="evidence" value="ECO:0007669"/>
    <property type="project" value="UniProtKB-UniRule"/>
</dbReference>
<evidence type="ECO:0000256" key="8">
    <source>
        <dbReference type="ARBA" id="ARBA00023163"/>
    </source>
</evidence>
<keyword evidence="3 10" id="KW-0479">Metal-binding</keyword>
<dbReference type="PANTHER" id="PTHR11618:SF13">
    <property type="entry name" value="TRANSCRIPTION INITIATION FACTOR IIB"/>
    <property type="match status" value="1"/>
</dbReference>
<keyword evidence="7 10" id="KW-0805">Transcription regulation</keyword>
<dbReference type="InterPro" id="IPR013137">
    <property type="entry name" value="Znf_TFIIB"/>
</dbReference>
<feature type="binding site" evidence="10">
    <location>
        <position position="46"/>
    </location>
    <ligand>
        <name>Zn(2+)</name>
        <dbReference type="ChEBI" id="CHEBI:29105"/>
    </ligand>
</feature>
<gene>
    <name evidence="10" type="primary">tfb</name>
    <name evidence="14" type="ORF">AArcSt11_10140</name>
</gene>
<dbReference type="SMART" id="SM00385">
    <property type="entry name" value="CYCLIN"/>
    <property type="match status" value="2"/>
</dbReference>
<dbReference type="Proteomes" id="UP001202674">
    <property type="component" value="Unassembled WGS sequence"/>
</dbReference>
<feature type="binding site" evidence="10">
    <location>
        <position position="27"/>
    </location>
    <ligand>
        <name>Zn(2+)</name>
        <dbReference type="ChEBI" id="CHEBI:29105"/>
    </ligand>
</feature>
<dbReference type="CDD" id="cd20549">
    <property type="entry name" value="CYCLIN_TFIIB_archaea_like_rpt1"/>
    <property type="match status" value="1"/>
</dbReference>
<proteinExistence type="inferred from homology"/>
<feature type="repeat" description="2" evidence="10">
    <location>
        <begin position="231"/>
        <end position="312"/>
    </location>
</feature>
<keyword evidence="5 11" id="KW-0863">Zinc-finger</keyword>
<dbReference type="GO" id="GO:0003700">
    <property type="term" value="F:DNA-binding transcription factor activity"/>
    <property type="evidence" value="ECO:0007669"/>
    <property type="project" value="UniProtKB-UniRule"/>
</dbReference>
<comment type="function">
    <text evidence="9 10">Stabilizes TBP binding to an archaeal box-A promoter. Also responsible for recruiting RNA polymerase II to the pre-initiation complex (DNA-TBP-TFIIB).</text>
</comment>
<evidence type="ECO:0000256" key="6">
    <source>
        <dbReference type="ARBA" id="ARBA00022833"/>
    </source>
</evidence>
<dbReference type="InterPro" id="IPR013763">
    <property type="entry name" value="Cyclin-like_dom"/>
</dbReference>
<sequence length="321" mass="36228">MNTYSSTRHRSEETEEDSREGSTCGECESGTLVHNSDRHELVCNECGLVVEEESIDYGPEWRAFNHSERQERSRVGAPTTELMHDRGLTTKIDWRDKDANGRTIQPEQRSRMQRLRKWQQRIRTGDAGERNLKQALSEISRMSSALGVPHSVREVASVIYQKALDADLIRGRSIEGVATASLYAACRQENIPRSLDELAEVSRVDRKEIGRTYRHISQELDLVMKPVDPTQYLPRFCSQLDVDGEIRQLAKEILETTVASGVHSGKSPTGCAAAAIYLAAQRCNREITQRDVADVAQVTVVTIRNRYQEQVEVVDEDLQSA</sequence>
<evidence type="ECO:0000313" key="15">
    <source>
        <dbReference type="Proteomes" id="UP001202674"/>
    </source>
</evidence>
<feature type="domain" description="TFIIB-type" evidence="13">
    <location>
        <begin position="20"/>
        <end position="51"/>
    </location>
</feature>
<evidence type="ECO:0000313" key="14">
    <source>
        <dbReference type="EMBL" id="MCL9814011.1"/>
    </source>
</evidence>
<protein>
    <recommendedName>
        <fullName evidence="2 10">Transcription initiation factor IIB</fullName>
        <shortName evidence="10">TFIIB</shortName>
    </recommendedName>
</protein>
<dbReference type="GO" id="GO:0097550">
    <property type="term" value="C:transcription preinitiation complex"/>
    <property type="evidence" value="ECO:0007669"/>
    <property type="project" value="TreeGrafter"/>
</dbReference>
<evidence type="ECO:0000256" key="2">
    <source>
        <dbReference type="ARBA" id="ARBA00013932"/>
    </source>
</evidence>
<feature type="binding site" evidence="10">
    <location>
        <position position="43"/>
    </location>
    <ligand>
        <name>Zn(2+)</name>
        <dbReference type="ChEBI" id="CHEBI:29105"/>
    </ligand>
</feature>